<dbReference type="PROSITE" id="PS50600">
    <property type="entry name" value="ULP_PROTEASE"/>
    <property type="match status" value="1"/>
</dbReference>
<dbReference type="InterPro" id="IPR003653">
    <property type="entry name" value="Peptidase_C48_C"/>
</dbReference>
<proteinExistence type="inferred from homology"/>
<evidence type="ECO:0000256" key="2">
    <source>
        <dbReference type="ARBA" id="ARBA00022670"/>
    </source>
</evidence>
<gene>
    <name evidence="5" type="ORF">BJ878DRAFT_431158</name>
</gene>
<feature type="domain" description="Ubiquitin-like protease family profile" evidence="4">
    <location>
        <begin position="205"/>
        <end position="429"/>
    </location>
</feature>
<name>A0A9P7YUJ4_9HELO</name>
<dbReference type="OrthoDB" id="5084510at2759"/>
<evidence type="ECO:0000313" key="5">
    <source>
        <dbReference type="EMBL" id="KAG9240040.1"/>
    </source>
</evidence>
<dbReference type="Proteomes" id="UP000887226">
    <property type="component" value="Unassembled WGS sequence"/>
</dbReference>
<dbReference type="InterPro" id="IPR038765">
    <property type="entry name" value="Papain-like_cys_pep_sf"/>
</dbReference>
<evidence type="ECO:0000256" key="3">
    <source>
        <dbReference type="ARBA" id="ARBA00022801"/>
    </source>
</evidence>
<dbReference type="Gene3D" id="3.40.395.10">
    <property type="entry name" value="Adenoviral Proteinase, Chain A"/>
    <property type="match status" value="1"/>
</dbReference>
<dbReference type="AlphaFoldDB" id="A0A9P7YUJ4"/>
<dbReference type="GO" id="GO:0008234">
    <property type="term" value="F:cysteine-type peptidase activity"/>
    <property type="evidence" value="ECO:0007669"/>
    <property type="project" value="InterPro"/>
</dbReference>
<organism evidence="5 6">
    <name type="scientific">Calycina marina</name>
    <dbReference type="NCBI Taxonomy" id="1763456"/>
    <lineage>
        <taxon>Eukaryota</taxon>
        <taxon>Fungi</taxon>
        <taxon>Dikarya</taxon>
        <taxon>Ascomycota</taxon>
        <taxon>Pezizomycotina</taxon>
        <taxon>Leotiomycetes</taxon>
        <taxon>Helotiales</taxon>
        <taxon>Pezizellaceae</taxon>
        <taxon>Calycina</taxon>
    </lineage>
</organism>
<evidence type="ECO:0000256" key="1">
    <source>
        <dbReference type="ARBA" id="ARBA00005234"/>
    </source>
</evidence>
<evidence type="ECO:0000313" key="6">
    <source>
        <dbReference type="Proteomes" id="UP000887226"/>
    </source>
</evidence>
<dbReference type="GO" id="GO:0006508">
    <property type="term" value="P:proteolysis"/>
    <property type="evidence" value="ECO:0007669"/>
    <property type="project" value="UniProtKB-KW"/>
</dbReference>
<dbReference type="EMBL" id="MU254622">
    <property type="protein sequence ID" value="KAG9240040.1"/>
    <property type="molecule type" value="Genomic_DNA"/>
</dbReference>
<dbReference type="Pfam" id="PF02902">
    <property type="entry name" value="Peptidase_C48"/>
    <property type="match status" value="1"/>
</dbReference>
<comment type="caution">
    <text evidence="5">The sequence shown here is derived from an EMBL/GenBank/DDBJ whole genome shotgun (WGS) entry which is preliminary data.</text>
</comment>
<evidence type="ECO:0000259" key="4">
    <source>
        <dbReference type="PROSITE" id="PS50600"/>
    </source>
</evidence>
<accession>A0A9P7YUJ4</accession>
<protein>
    <recommendedName>
        <fullName evidence="4">Ubiquitin-like protease family profile domain-containing protein</fullName>
    </recommendedName>
</protein>
<keyword evidence="2" id="KW-0645">Protease</keyword>
<comment type="similarity">
    <text evidence="1">Belongs to the peptidase C48 family.</text>
</comment>
<reference evidence="5" key="1">
    <citation type="journal article" date="2021" name="IMA Fungus">
        <title>Genomic characterization of three marine fungi, including Emericellopsis atlantica sp. nov. with signatures of a generalist lifestyle and marine biomass degradation.</title>
        <authorList>
            <person name="Hagestad O.C."/>
            <person name="Hou L."/>
            <person name="Andersen J.H."/>
            <person name="Hansen E.H."/>
            <person name="Altermark B."/>
            <person name="Li C."/>
            <person name="Kuhnert E."/>
            <person name="Cox R.J."/>
            <person name="Crous P.W."/>
            <person name="Spatafora J.W."/>
            <person name="Lail K."/>
            <person name="Amirebrahimi M."/>
            <person name="Lipzen A."/>
            <person name="Pangilinan J."/>
            <person name="Andreopoulos W."/>
            <person name="Hayes R.D."/>
            <person name="Ng V."/>
            <person name="Grigoriev I.V."/>
            <person name="Jackson S.A."/>
            <person name="Sutton T.D.S."/>
            <person name="Dobson A.D.W."/>
            <person name="Rama T."/>
        </authorList>
    </citation>
    <scope>NUCLEOTIDE SEQUENCE</scope>
    <source>
        <strain evidence="5">TRa3180A</strain>
    </source>
</reference>
<dbReference type="SUPFAM" id="SSF54001">
    <property type="entry name" value="Cysteine proteinases"/>
    <property type="match status" value="1"/>
</dbReference>
<dbReference type="GO" id="GO:0019783">
    <property type="term" value="F:ubiquitin-like protein peptidase activity"/>
    <property type="evidence" value="ECO:0007669"/>
    <property type="project" value="UniProtKB-ARBA"/>
</dbReference>
<sequence>MTRRQEAPGKVHSRILSTLRASLGGTLDAPAVTGGPDSVWVTSNSTSWSASMWINMLEAGHARSREVTILNMIEWIGASDWYDAELEQAEKAPPLTKRGVPRKRLATVVLDKYLKEARKRLNKIFHRGRTLRRLVQMTHLGILFDPDIWSYAKASKENVDKIAALFQADSRKMDLLSILDEQVELLANEGQPDLSRFFDSLEVHSIIPPEEVSSLRAEYGLEREPVPQGCLDTAIDRVVDKISLALGKNPLGQDDSIFVNGAVELPDSMFDRFRFKEWLTCWDIAAALDMTDRPASVRLSLSIPLHEEDADGEITTLSNLFSRWRQQIDEYRRESEADLRSLQVYRCPLNIHANHFTLLEINEQTKMIYHYDSLASHKVIHRKVKSTSMRRVIQEEFKYLGFGYLEVPTPQQKDGWSCGSMVIRNAKRRMRGLSVGTWEDEVNPDRVIKEVVGDCQKFLEDDALQPVPLSKKRKIVTAFQVSSRSSKSLEGITEDSQMGL</sequence>
<keyword evidence="6" id="KW-1185">Reference proteome</keyword>
<keyword evidence="3" id="KW-0378">Hydrolase</keyword>